<dbReference type="Proteomes" id="UP000285794">
    <property type="component" value="Unassembled WGS sequence"/>
</dbReference>
<organism evidence="2 3">
    <name type="scientific">Ancylomarina euxinus</name>
    <dbReference type="NCBI Taxonomy" id="2283627"/>
    <lineage>
        <taxon>Bacteria</taxon>
        <taxon>Pseudomonadati</taxon>
        <taxon>Bacteroidota</taxon>
        <taxon>Bacteroidia</taxon>
        <taxon>Marinilabiliales</taxon>
        <taxon>Marinifilaceae</taxon>
        <taxon>Ancylomarina</taxon>
    </lineage>
</organism>
<dbReference type="AlphaFoldDB" id="A0A425Y6H8"/>
<dbReference type="Pfam" id="PF00550">
    <property type="entry name" value="PP-binding"/>
    <property type="match status" value="1"/>
</dbReference>
<gene>
    <name evidence="2" type="ORF">DWB61_03020</name>
</gene>
<reference evidence="2 3" key="1">
    <citation type="submission" date="2018-07" db="EMBL/GenBank/DDBJ databases">
        <title>Draft genome sequence of Ancylomarina sp. M1P.</title>
        <authorList>
            <person name="Yadav S."/>
            <person name="Villanueva L."/>
            <person name="Damste J.S.S."/>
        </authorList>
    </citation>
    <scope>NUCLEOTIDE SEQUENCE [LARGE SCALE GENOMIC DNA]</scope>
    <source>
        <strain evidence="2 3">M1P</strain>
    </source>
</reference>
<name>A0A425Y6H8_9BACT</name>
<dbReference type="EMBL" id="QQWG01000002">
    <property type="protein sequence ID" value="RRG24104.1"/>
    <property type="molecule type" value="Genomic_DNA"/>
</dbReference>
<comment type="caution">
    <text evidence="2">The sequence shown here is derived from an EMBL/GenBank/DDBJ whole genome shotgun (WGS) entry which is preliminary data.</text>
</comment>
<dbReference type="RefSeq" id="WP_125029415.1">
    <property type="nucleotide sequence ID" value="NZ_JAPXVP010000002.1"/>
</dbReference>
<keyword evidence="3" id="KW-1185">Reference proteome</keyword>
<evidence type="ECO:0000313" key="3">
    <source>
        <dbReference type="Proteomes" id="UP000285794"/>
    </source>
</evidence>
<evidence type="ECO:0000259" key="1">
    <source>
        <dbReference type="PROSITE" id="PS50075"/>
    </source>
</evidence>
<protein>
    <submittedName>
        <fullName evidence="2">Acyl carrier protein</fullName>
    </submittedName>
</protein>
<dbReference type="SUPFAM" id="SSF47336">
    <property type="entry name" value="ACP-like"/>
    <property type="match status" value="1"/>
</dbReference>
<dbReference type="InterPro" id="IPR036736">
    <property type="entry name" value="ACP-like_sf"/>
</dbReference>
<feature type="domain" description="Carrier" evidence="1">
    <location>
        <begin position="2"/>
        <end position="82"/>
    </location>
</feature>
<dbReference type="Gene3D" id="1.10.1200.10">
    <property type="entry name" value="ACP-like"/>
    <property type="match status" value="1"/>
</dbReference>
<dbReference type="OrthoDB" id="1123464at2"/>
<accession>A0A425Y6H8</accession>
<proteinExistence type="predicted"/>
<evidence type="ECO:0000313" key="2">
    <source>
        <dbReference type="EMBL" id="RRG24104.1"/>
    </source>
</evidence>
<sequence>MIDNKEVKEKILQYILGATSSVENEIKDDTLLFEEGLFDSMGLLFLIDFIRDEFQVETKDDELVVENFASINSISAFIINKIELTESNDSKKLVIIHK</sequence>
<dbReference type="InterPro" id="IPR009081">
    <property type="entry name" value="PP-bd_ACP"/>
</dbReference>
<dbReference type="PROSITE" id="PS50075">
    <property type="entry name" value="CARRIER"/>
    <property type="match status" value="1"/>
</dbReference>